<dbReference type="AlphaFoldDB" id="A0A8J9YLI8"/>
<feature type="compositionally biased region" description="Basic and acidic residues" evidence="3">
    <location>
        <begin position="340"/>
        <end position="353"/>
    </location>
</feature>
<feature type="compositionally biased region" description="Polar residues" evidence="3">
    <location>
        <begin position="37"/>
        <end position="53"/>
    </location>
</feature>
<dbReference type="InterPro" id="IPR001258">
    <property type="entry name" value="NHL_repeat"/>
</dbReference>
<dbReference type="OrthoDB" id="342730at2759"/>
<dbReference type="InterPro" id="IPR050952">
    <property type="entry name" value="TRIM-NHL_E3_ligases"/>
</dbReference>
<accession>A0A8J9YLI8</accession>
<dbReference type="FunFam" id="2.120.10.30:FF:000064">
    <property type="entry name" value="Uncharacterized protein"/>
    <property type="match status" value="1"/>
</dbReference>
<dbReference type="PROSITE" id="PS51125">
    <property type="entry name" value="NHL"/>
    <property type="match status" value="2"/>
</dbReference>
<organism evidence="4 5">
    <name type="scientific">Branchiostoma lanceolatum</name>
    <name type="common">Common lancelet</name>
    <name type="synonym">Amphioxus lanceolatum</name>
    <dbReference type="NCBI Taxonomy" id="7740"/>
    <lineage>
        <taxon>Eukaryota</taxon>
        <taxon>Metazoa</taxon>
        <taxon>Chordata</taxon>
        <taxon>Cephalochordata</taxon>
        <taxon>Leptocardii</taxon>
        <taxon>Amphioxiformes</taxon>
        <taxon>Branchiostomatidae</taxon>
        <taxon>Branchiostoma</taxon>
    </lineage>
</organism>
<evidence type="ECO:0000256" key="3">
    <source>
        <dbReference type="SAM" id="MobiDB-lite"/>
    </source>
</evidence>
<feature type="repeat" description="NHL" evidence="2">
    <location>
        <begin position="724"/>
        <end position="768"/>
    </location>
</feature>
<evidence type="ECO:0000256" key="2">
    <source>
        <dbReference type="PROSITE-ProRule" id="PRU00504"/>
    </source>
</evidence>
<dbReference type="Proteomes" id="UP000838412">
    <property type="component" value="Chromosome 1"/>
</dbReference>
<evidence type="ECO:0000256" key="1">
    <source>
        <dbReference type="ARBA" id="ARBA00022737"/>
    </source>
</evidence>
<dbReference type="PANTHER" id="PTHR24104:SF50">
    <property type="entry name" value="SMP-30_GLUCONOLACTONASE_LRE-LIKE REGION DOMAIN-CONTAINING PROTEIN"/>
    <property type="match status" value="1"/>
</dbReference>
<evidence type="ECO:0000313" key="5">
    <source>
        <dbReference type="Proteomes" id="UP000838412"/>
    </source>
</evidence>
<feature type="compositionally biased region" description="Polar residues" evidence="3">
    <location>
        <begin position="392"/>
        <end position="409"/>
    </location>
</feature>
<name>A0A8J9YLI8_BRALA</name>
<proteinExistence type="predicted"/>
<sequence length="814" mass="87321">MPIRSDDSNVAGIRHPTGGLRPNPQKSRDPNPMYKQRVTNPDQMGPQNVQNYISPVYQDDTTAREPSCPPEPAFTEPSNKGGDNAQPCAATNQEEDKTTLGPADNDDSDSIQSYAAANEAGAVSTRTPASNSRTDDCSTCIRPHAVANRESCVPASSTANSDGMPYTQPHAVANQEGCVPASSTVNSDGVPDIQPHAVANQEGCVPASSTVNSDGVPDIQPHAVANQEGCVPASSTVNSDGVPDIQPNAVANREGCVPASSTVNSDGMPYTQPHAVANQEGCVPSSSTADSDGVPDIQPYAVANQEDGVLACSPCIHPYAVAYQEDDNDDTPSIKPYAVRFEDKGDDDRDLSSKSDAAADNGQSIDDVNIIPYAVAYKSQDDTATVEEVQAGQASNTCNDLSFDSSGRGSSKHEPDSQPTDGTLPDPPGARVQVRNVLVPNPIYHELRTRIAQVVTLATIIMADDVSVSTARTINDSRSETTPVSNSSRGATFPTPSNSSILPASSESYRGATLSATSESYQGATLSTTSNSSQQDNYSGVSERIVFGGGGTEPGRFRSNHGVVVSADKEIFVTDLYNKRVQVFDMNGDFVRLFPTVVPNDDEMFPADVTIDKDGLLWVVGKLLVSLAQVVRYTRGGQPLLAFSVPQRAWFAKIAVDIRHNTVIVEANDEIFHFRLNGSLNGRFEKRDRYMKIGYIALDKERNLLATDYADPGVHVYNRSGHWLFKFGAYGVSEGQLRSPHGICVDSTSGHVIVANSRNRRIDMFTGRGEFVRTVVSITEPWDLALGPDGELLVTNVHNNSVTIFPRRIVFPHE</sequence>
<reference evidence="4" key="1">
    <citation type="submission" date="2022-01" db="EMBL/GenBank/DDBJ databases">
        <authorList>
            <person name="Braso-Vives M."/>
        </authorList>
    </citation>
    <scope>NUCLEOTIDE SEQUENCE</scope>
</reference>
<feature type="repeat" description="NHL" evidence="2">
    <location>
        <begin position="546"/>
        <end position="587"/>
    </location>
</feature>
<evidence type="ECO:0000313" key="4">
    <source>
        <dbReference type="EMBL" id="CAH1233095.1"/>
    </source>
</evidence>
<dbReference type="CDD" id="cd05819">
    <property type="entry name" value="NHL"/>
    <property type="match status" value="1"/>
</dbReference>
<gene>
    <name evidence="4" type="primary">TRIM3</name>
    <name evidence="4" type="ORF">BLAG_LOCUS1953</name>
</gene>
<dbReference type="InterPro" id="IPR011042">
    <property type="entry name" value="6-blade_b-propeller_TolB-like"/>
</dbReference>
<feature type="region of interest" description="Disordered" evidence="3">
    <location>
        <begin position="340"/>
        <end position="363"/>
    </location>
</feature>
<dbReference type="SUPFAM" id="SSF101898">
    <property type="entry name" value="NHL repeat"/>
    <property type="match status" value="1"/>
</dbReference>
<dbReference type="GO" id="GO:0043161">
    <property type="term" value="P:proteasome-mediated ubiquitin-dependent protein catabolic process"/>
    <property type="evidence" value="ECO:0007669"/>
    <property type="project" value="TreeGrafter"/>
</dbReference>
<dbReference type="PANTHER" id="PTHR24104">
    <property type="entry name" value="E3 UBIQUITIN-PROTEIN LIGASE NHLRC1-RELATED"/>
    <property type="match status" value="1"/>
</dbReference>
<keyword evidence="5" id="KW-1185">Reference proteome</keyword>
<dbReference type="EMBL" id="OV696686">
    <property type="protein sequence ID" value="CAH1233095.1"/>
    <property type="molecule type" value="Genomic_DNA"/>
</dbReference>
<dbReference type="GO" id="GO:0000209">
    <property type="term" value="P:protein polyubiquitination"/>
    <property type="evidence" value="ECO:0007669"/>
    <property type="project" value="TreeGrafter"/>
</dbReference>
<feature type="region of interest" description="Disordered" evidence="3">
    <location>
        <begin position="474"/>
        <end position="505"/>
    </location>
</feature>
<feature type="region of interest" description="Disordered" evidence="3">
    <location>
        <begin position="391"/>
        <end position="430"/>
    </location>
</feature>
<dbReference type="Pfam" id="PF01436">
    <property type="entry name" value="NHL"/>
    <property type="match status" value="3"/>
</dbReference>
<dbReference type="GO" id="GO:0061630">
    <property type="term" value="F:ubiquitin protein ligase activity"/>
    <property type="evidence" value="ECO:0007669"/>
    <property type="project" value="TreeGrafter"/>
</dbReference>
<dbReference type="Gene3D" id="2.120.10.30">
    <property type="entry name" value="TolB, C-terminal domain"/>
    <property type="match status" value="1"/>
</dbReference>
<feature type="region of interest" description="Disordered" evidence="3">
    <location>
        <begin position="1"/>
        <end position="137"/>
    </location>
</feature>
<protein>
    <submittedName>
        <fullName evidence="4">TRIM3 protein</fullName>
    </submittedName>
</protein>
<keyword evidence="1" id="KW-0677">Repeat</keyword>